<accession>A0ABN7W3N9</accession>
<comment type="caution">
    <text evidence="1">The sequence shown here is derived from an EMBL/GenBank/DDBJ whole genome shotgun (WGS) entry which is preliminary data.</text>
</comment>
<evidence type="ECO:0000313" key="2">
    <source>
        <dbReference type="Proteomes" id="UP000789901"/>
    </source>
</evidence>
<dbReference type="EMBL" id="CAJVQB010029650">
    <property type="protein sequence ID" value="CAG8814382.1"/>
    <property type="molecule type" value="Genomic_DNA"/>
</dbReference>
<dbReference type="Proteomes" id="UP000789901">
    <property type="component" value="Unassembled WGS sequence"/>
</dbReference>
<reference evidence="1 2" key="1">
    <citation type="submission" date="2021-06" db="EMBL/GenBank/DDBJ databases">
        <authorList>
            <person name="Kallberg Y."/>
            <person name="Tangrot J."/>
            <person name="Rosling A."/>
        </authorList>
    </citation>
    <scope>NUCLEOTIDE SEQUENCE [LARGE SCALE GENOMIC DNA]</scope>
    <source>
        <strain evidence="1 2">120-4 pot B 10/14</strain>
    </source>
</reference>
<gene>
    <name evidence="1" type="ORF">GMARGA_LOCUS26035</name>
</gene>
<name>A0ABN7W3N9_GIGMA</name>
<evidence type="ECO:0000313" key="1">
    <source>
        <dbReference type="EMBL" id="CAG8814382.1"/>
    </source>
</evidence>
<organism evidence="1 2">
    <name type="scientific">Gigaspora margarita</name>
    <dbReference type="NCBI Taxonomy" id="4874"/>
    <lineage>
        <taxon>Eukaryota</taxon>
        <taxon>Fungi</taxon>
        <taxon>Fungi incertae sedis</taxon>
        <taxon>Mucoromycota</taxon>
        <taxon>Glomeromycotina</taxon>
        <taxon>Glomeromycetes</taxon>
        <taxon>Diversisporales</taxon>
        <taxon>Gigasporaceae</taxon>
        <taxon>Gigaspora</taxon>
    </lineage>
</organism>
<feature type="non-terminal residue" evidence="1">
    <location>
        <position position="1"/>
    </location>
</feature>
<protein>
    <submittedName>
        <fullName evidence="1">36966_t:CDS:1</fullName>
    </submittedName>
</protein>
<proteinExistence type="predicted"/>
<sequence length="39" mass="4381">NLQNTLTTNPAPEPRIYTTTQFPTLGHRTCTEMGNHPNL</sequence>
<keyword evidence="2" id="KW-1185">Reference proteome</keyword>